<feature type="binding site" evidence="7">
    <location>
        <position position="208"/>
    </location>
    <ligand>
        <name>Zn(2+)</name>
        <dbReference type="ChEBI" id="CHEBI:29105"/>
    </ligand>
</feature>
<dbReference type="PANTHER" id="PTHR20855:SF3">
    <property type="entry name" value="LD03007P"/>
    <property type="match status" value="1"/>
</dbReference>
<evidence type="ECO:0000256" key="1">
    <source>
        <dbReference type="ARBA" id="ARBA00004651"/>
    </source>
</evidence>
<evidence type="ECO:0000256" key="7">
    <source>
        <dbReference type="PIRSR" id="PIRSR604254-1"/>
    </source>
</evidence>
<keyword evidence="6 8" id="KW-0472">Membrane</keyword>
<comment type="similarity">
    <text evidence="2">Belongs to the UPF0073 (Hly-III) family.</text>
</comment>
<dbReference type="InterPro" id="IPR004254">
    <property type="entry name" value="AdipoR/HlyIII-related"/>
</dbReference>
<comment type="caution">
    <text evidence="9">The sequence shown here is derived from an EMBL/GenBank/DDBJ whole genome shotgun (WGS) entry which is preliminary data.</text>
</comment>
<name>A0A838WLV6_9CORY</name>
<dbReference type="GO" id="GO:0046872">
    <property type="term" value="F:metal ion binding"/>
    <property type="evidence" value="ECO:0007669"/>
    <property type="project" value="UniProtKB-KW"/>
</dbReference>
<feature type="transmembrane region" description="Helical" evidence="8">
    <location>
        <begin position="150"/>
        <end position="169"/>
    </location>
</feature>
<feature type="transmembrane region" description="Helical" evidence="8">
    <location>
        <begin position="98"/>
        <end position="115"/>
    </location>
</feature>
<feature type="binding site" evidence="7">
    <location>
        <position position="78"/>
    </location>
    <ligand>
        <name>Zn(2+)</name>
        <dbReference type="ChEBI" id="CHEBI:29105"/>
    </ligand>
</feature>
<proteinExistence type="inferred from homology"/>
<organism evidence="9 10">
    <name type="scientific">Corynebacterium sanguinis</name>
    <dbReference type="NCBI Taxonomy" id="2594913"/>
    <lineage>
        <taxon>Bacteria</taxon>
        <taxon>Bacillati</taxon>
        <taxon>Actinomycetota</taxon>
        <taxon>Actinomycetes</taxon>
        <taxon>Mycobacteriales</taxon>
        <taxon>Corynebacteriaceae</taxon>
        <taxon>Corynebacterium</taxon>
    </lineage>
</organism>
<dbReference type="RefSeq" id="WP_181729370.1">
    <property type="nucleotide sequence ID" value="NZ_JACEOR010000061.1"/>
</dbReference>
<keyword evidence="3" id="KW-1003">Cell membrane</keyword>
<protein>
    <submittedName>
        <fullName evidence="9">Hemolysin III family protein</fullName>
    </submittedName>
</protein>
<feature type="transmembrane region" description="Helical" evidence="8">
    <location>
        <begin position="121"/>
        <end position="143"/>
    </location>
</feature>
<comment type="subcellular location">
    <subcellularLocation>
        <location evidence="1">Cell membrane</location>
        <topology evidence="1">Multi-pass membrane protein</topology>
    </subcellularLocation>
</comment>
<keyword evidence="10" id="KW-1185">Reference proteome</keyword>
<reference evidence="9 10" key="1">
    <citation type="submission" date="2020-07" db="EMBL/GenBank/DDBJ databases">
        <authorList>
            <person name="Khare M."/>
        </authorList>
    </citation>
    <scope>NUCLEOTIDE SEQUENCE [LARGE SCALE GENOMIC DNA]</scope>
    <source>
        <strain evidence="9 10">P8776</strain>
    </source>
</reference>
<gene>
    <name evidence="9" type="ORF">H0H28_01375</name>
</gene>
<dbReference type="NCBIfam" id="TIGR01065">
    <property type="entry name" value="hlyIII"/>
    <property type="match status" value="1"/>
</dbReference>
<evidence type="ECO:0000313" key="10">
    <source>
        <dbReference type="Proteomes" id="UP000580709"/>
    </source>
</evidence>
<dbReference type="PANTHER" id="PTHR20855">
    <property type="entry name" value="ADIPOR/PROGESTIN RECEPTOR-RELATED"/>
    <property type="match status" value="1"/>
</dbReference>
<evidence type="ECO:0000256" key="2">
    <source>
        <dbReference type="ARBA" id="ARBA00008488"/>
    </source>
</evidence>
<dbReference type="GO" id="GO:0005886">
    <property type="term" value="C:plasma membrane"/>
    <property type="evidence" value="ECO:0007669"/>
    <property type="project" value="UniProtKB-SubCell"/>
</dbReference>
<evidence type="ECO:0000256" key="6">
    <source>
        <dbReference type="ARBA" id="ARBA00023136"/>
    </source>
</evidence>
<evidence type="ECO:0000256" key="8">
    <source>
        <dbReference type="SAM" id="Phobius"/>
    </source>
</evidence>
<accession>A0A838WLV6</accession>
<feature type="transmembrane region" description="Helical" evidence="8">
    <location>
        <begin position="28"/>
        <end position="52"/>
    </location>
</feature>
<feature type="transmembrane region" description="Helical" evidence="8">
    <location>
        <begin position="216"/>
        <end position="234"/>
    </location>
</feature>
<keyword evidence="5 8" id="KW-1133">Transmembrane helix</keyword>
<dbReference type="GO" id="GO:0140911">
    <property type="term" value="F:pore-forming activity"/>
    <property type="evidence" value="ECO:0007669"/>
    <property type="project" value="InterPro"/>
</dbReference>
<dbReference type="Proteomes" id="UP000580709">
    <property type="component" value="Unassembled WGS sequence"/>
</dbReference>
<evidence type="ECO:0000313" key="9">
    <source>
        <dbReference type="EMBL" id="MBA4504006.1"/>
    </source>
</evidence>
<feature type="transmembrane region" description="Helical" evidence="8">
    <location>
        <begin position="58"/>
        <end position="77"/>
    </location>
</feature>
<feature type="transmembrane region" description="Helical" evidence="8">
    <location>
        <begin position="175"/>
        <end position="195"/>
    </location>
</feature>
<sequence length="241" mass="26936">MRSLAWVTTIDRTYRVLDRGPRPSTRGWAHLIAAFVAAIGSAVLITFAWMTLRPAEALSVSVYCAGLILLFVVSGLYHRGPWKSAETVQWWRRADHSTIAIFIASTYTPFCVILLEPPYSTWLLVVAWAGAVLGVVLNMVWINHPRWLDVAVYITLGWLVLPILPLLRTEADPEVILLLFFGGVAYTVGAIIYGFKWPGREARHYGYHEHFHTLTIVAAALHLVAIWIVVVQAGQPALPQL</sequence>
<evidence type="ECO:0000256" key="3">
    <source>
        <dbReference type="ARBA" id="ARBA00022475"/>
    </source>
</evidence>
<evidence type="ECO:0000256" key="5">
    <source>
        <dbReference type="ARBA" id="ARBA00022989"/>
    </source>
</evidence>
<keyword evidence="4 8" id="KW-0812">Transmembrane</keyword>
<feature type="binding site" evidence="7">
    <location>
        <position position="212"/>
    </location>
    <ligand>
        <name>Zn(2+)</name>
        <dbReference type="ChEBI" id="CHEBI:29105"/>
    </ligand>
</feature>
<dbReference type="InterPro" id="IPR005744">
    <property type="entry name" value="Hy-lIII"/>
</dbReference>
<keyword evidence="7" id="KW-0479">Metal-binding</keyword>
<dbReference type="AlphaFoldDB" id="A0A838WLV6"/>
<dbReference type="Pfam" id="PF03006">
    <property type="entry name" value="HlyIII"/>
    <property type="match status" value="1"/>
</dbReference>
<keyword evidence="7" id="KW-0862">Zinc</keyword>
<evidence type="ECO:0000256" key="4">
    <source>
        <dbReference type="ARBA" id="ARBA00022692"/>
    </source>
</evidence>
<dbReference type="EMBL" id="JACEOR010000061">
    <property type="protein sequence ID" value="MBA4504006.1"/>
    <property type="molecule type" value="Genomic_DNA"/>
</dbReference>